<evidence type="ECO:0000256" key="6">
    <source>
        <dbReference type="ARBA" id="ARBA00022741"/>
    </source>
</evidence>
<dbReference type="InterPro" id="IPR032807">
    <property type="entry name" value="GNVR"/>
</dbReference>
<comment type="similarity">
    <text evidence="2">Belongs to the etk/wzc family.</text>
</comment>
<dbReference type="Pfam" id="PF13807">
    <property type="entry name" value="GNVR"/>
    <property type="match status" value="1"/>
</dbReference>
<keyword evidence="7 18" id="KW-0418">Kinase</keyword>
<proteinExistence type="inferred from homology"/>
<dbReference type="Pfam" id="PF02706">
    <property type="entry name" value="Wzz"/>
    <property type="match status" value="1"/>
</dbReference>
<evidence type="ECO:0000256" key="2">
    <source>
        <dbReference type="ARBA" id="ARBA00008883"/>
    </source>
</evidence>
<sequence>MTSHSSPGKAVARSSPGLPPDDELDLGAHLGILLEYRWSIVATLVICLLVGAGYMAFATPTYRANAILQIEQKDSGKGGLEELFGDFSGEVSTEMEILSSRELLGRVVDELRLDVSAEPRHLPLLGAMLARAHEGPDVAAPPWEGLGGYAWGGERIRVERVVVPRELEDIPLTLVAGEAGAYTLLGLDSAPLLSGRVGTTATTPPGTSPHVELFLSELKARPGTRFLVSRRSRLLVVESLQRALRLSEKGAGTGVLTVALEGPDPEGITATLQTIVTHYVRQNVERRNEEAERALVFLDSQLPGLRTELERAEAALSAHRAGRGTVDLEQETKALLDRGVELDASISQLELQRTEMRQRFTPRHPLMQAMDRKLARLRSERKTLGARFKSLPAADVKASQLQRDVDVANALYLQLNNKAQEYRVLRSSTVGNARILDETVVTREPVRPSQSGVLTVSLVLGLTLGVALAFTRQALHRGVSDPAALEARLGLPVYAAIPLGKNASLRARGERTVLARTHPQDLVVESLRGLRTSLQFAMKDAPNNVIAITGPSPGGGKSFIAVNLAWVLADSGKRVLLVDANLRGGWLHRCFSAERSPGLAELIDGTADPDTAIQAVPDQRLSFLSTGAPPNNPAELLMSDRFASLVAWMSAGFDLVVIDTPPILAVTDAALVGRHAGVNLMVVRAGAQPMREVAAAVKRLELNGVHARGVIFNGVSRSPRGRAVSGIYQYEYPTAG</sequence>
<evidence type="ECO:0000259" key="16">
    <source>
        <dbReference type="Pfam" id="PF02706"/>
    </source>
</evidence>
<dbReference type="GO" id="GO:0005524">
    <property type="term" value="F:ATP binding"/>
    <property type="evidence" value="ECO:0007669"/>
    <property type="project" value="UniProtKB-KW"/>
</dbReference>
<dbReference type="EMBL" id="JABBJJ010000124">
    <property type="protein sequence ID" value="NMO18132.1"/>
    <property type="molecule type" value="Genomic_DNA"/>
</dbReference>
<dbReference type="InterPro" id="IPR005702">
    <property type="entry name" value="Wzc-like_C"/>
</dbReference>
<keyword evidence="4 18" id="KW-0808">Transferase</keyword>
<feature type="domain" description="CobQ/CobB/MinD/ParA nucleotide binding" evidence="15">
    <location>
        <begin position="546"/>
        <end position="719"/>
    </location>
</feature>
<dbReference type="InterPro" id="IPR050445">
    <property type="entry name" value="Bact_polysacc_biosynth/exp"/>
</dbReference>
<keyword evidence="19" id="KW-1185">Reference proteome</keyword>
<dbReference type="InterPro" id="IPR027417">
    <property type="entry name" value="P-loop_NTPase"/>
</dbReference>
<organism evidence="18 19">
    <name type="scientific">Pyxidicoccus fallax</name>
    <dbReference type="NCBI Taxonomy" id="394095"/>
    <lineage>
        <taxon>Bacteria</taxon>
        <taxon>Pseudomonadati</taxon>
        <taxon>Myxococcota</taxon>
        <taxon>Myxococcia</taxon>
        <taxon>Myxococcales</taxon>
        <taxon>Cystobacterineae</taxon>
        <taxon>Myxococcaceae</taxon>
        <taxon>Pyxidicoccus</taxon>
    </lineage>
</organism>
<keyword evidence="8" id="KW-0067">ATP-binding</keyword>
<keyword evidence="5 14" id="KW-0812">Transmembrane</keyword>
<dbReference type="NCBIfam" id="TIGR01007">
    <property type="entry name" value="eps_fam"/>
    <property type="match status" value="1"/>
</dbReference>
<keyword evidence="11" id="KW-0829">Tyrosine-protein kinase</keyword>
<dbReference type="PANTHER" id="PTHR32309">
    <property type="entry name" value="TYROSINE-PROTEIN KINASE"/>
    <property type="match status" value="1"/>
</dbReference>
<feature type="domain" description="Tyrosine-protein kinase G-rich" evidence="17">
    <location>
        <begin position="400"/>
        <end position="474"/>
    </location>
</feature>
<dbReference type="FunFam" id="3.40.50.300:FF:000527">
    <property type="entry name" value="Tyrosine-protein kinase etk"/>
    <property type="match status" value="1"/>
</dbReference>
<comment type="catalytic activity">
    <reaction evidence="12">
        <text>L-tyrosyl-[protein] + ATP = O-phospho-L-tyrosyl-[protein] + ADP + H(+)</text>
        <dbReference type="Rhea" id="RHEA:10596"/>
        <dbReference type="Rhea" id="RHEA-COMP:10136"/>
        <dbReference type="Rhea" id="RHEA-COMP:20101"/>
        <dbReference type="ChEBI" id="CHEBI:15378"/>
        <dbReference type="ChEBI" id="CHEBI:30616"/>
        <dbReference type="ChEBI" id="CHEBI:46858"/>
        <dbReference type="ChEBI" id="CHEBI:61978"/>
        <dbReference type="ChEBI" id="CHEBI:456216"/>
    </reaction>
</comment>
<feature type="domain" description="Polysaccharide chain length determinant N-terminal" evidence="16">
    <location>
        <begin position="22"/>
        <end position="111"/>
    </location>
</feature>
<keyword evidence="3" id="KW-1003">Cell membrane</keyword>
<evidence type="ECO:0000259" key="17">
    <source>
        <dbReference type="Pfam" id="PF13807"/>
    </source>
</evidence>
<dbReference type="Proteomes" id="UP000518300">
    <property type="component" value="Unassembled WGS sequence"/>
</dbReference>
<comment type="subcellular location">
    <subcellularLocation>
        <location evidence="1">Cell membrane</location>
        <topology evidence="1">Multi-pass membrane protein</topology>
    </subcellularLocation>
</comment>
<evidence type="ECO:0000256" key="10">
    <source>
        <dbReference type="ARBA" id="ARBA00023136"/>
    </source>
</evidence>
<keyword evidence="10 14" id="KW-0472">Membrane</keyword>
<dbReference type="AlphaFoldDB" id="A0A848LKA7"/>
<evidence type="ECO:0000256" key="4">
    <source>
        <dbReference type="ARBA" id="ARBA00022679"/>
    </source>
</evidence>
<feature type="coiled-coil region" evidence="13">
    <location>
        <begin position="367"/>
        <end position="418"/>
    </location>
</feature>
<evidence type="ECO:0000259" key="15">
    <source>
        <dbReference type="Pfam" id="PF01656"/>
    </source>
</evidence>
<keyword evidence="6" id="KW-0547">Nucleotide-binding</keyword>
<dbReference type="GO" id="GO:0004715">
    <property type="term" value="F:non-membrane spanning protein tyrosine kinase activity"/>
    <property type="evidence" value="ECO:0007669"/>
    <property type="project" value="UniProtKB-EC"/>
</dbReference>
<evidence type="ECO:0000256" key="3">
    <source>
        <dbReference type="ARBA" id="ARBA00022475"/>
    </source>
</evidence>
<name>A0A848LKA7_9BACT</name>
<dbReference type="Gene3D" id="3.40.50.300">
    <property type="entry name" value="P-loop containing nucleotide triphosphate hydrolases"/>
    <property type="match status" value="1"/>
</dbReference>
<dbReference type="Pfam" id="PF23607">
    <property type="entry name" value="WZC_N"/>
    <property type="match status" value="1"/>
</dbReference>
<dbReference type="RefSeq" id="WP_169347404.1">
    <property type="nucleotide sequence ID" value="NZ_JABBJJ010000124.1"/>
</dbReference>
<feature type="transmembrane region" description="Helical" evidence="14">
    <location>
        <begin position="36"/>
        <end position="57"/>
    </location>
</feature>
<evidence type="ECO:0000256" key="11">
    <source>
        <dbReference type="ARBA" id="ARBA00023137"/>
    </source>
</evidence>
<evidence type="ECO:0000256" key="12">
    <source>
        <dbReference type="ARBA" id="ARBA00053015"/>
    </source>
</evidence>
<keyword evidence="9 14" id="KW-1133">Transmembrane helix</keyword>
<keyword evidence="13" id="KW-0175">Coiled coil</keyword>
<accession>A0A848LKA7</accession>
<dbReference type="GO" id="GO:0042802">
    <property type="term" value="F:identical protein binding"/>
    <property type="evidence" value="ECO:0007669"/>
    <property type="project" value="UniProtKB-ARBA"/>
</dbReference>
<dbReference type="SUPFAM" id="SSF52540">
    <property type="entry name" value="P-loop containing nucleoside triphosphate hydrolases"/>
    <property type="match status" value="1"/>
</dbReference>
<dbReference type="Pfam" id="PF01656">
    <property type="entry name" value="CbiA"/>
    <property type="match status" value="1"/>
</dbReference>
<evidence type="ECO:0000256" key="5">
    <source>
        <dbReference type="ARBA" id="ARBA00022692"/>
    </source>
</evidence>
<evidence type="ECO:0000256" key="1">
    <source>
        <dbReference type="ARBA" id="ARBA00004651"/>
    </source>
</evidence>
<evidence type="ECO:0000313" key="19">
    <source>
        <dbReference type="Proteomes" id="UP000518300"/>
    </source>
</evidence>
<gene>
    <name evidence="18" type="ORF">HG543_25210</name>
</gene>
<dbReference type="EC" id="2.7.10.2" evidence="18"/>
<comment type="caution">
    <text evidence="18">The sequence shown here is derived from an EMBL/GenBank/DDBJ whole genome shotgun (WGS) entry which is preliminary data.</text>
</comment>
<reference evidence="18 19" key="1">
    <citation type="submission" date="2020-04" db="EMBL/GenBank/DDBJ databases">
        <title>Draft genome of Pyxidicoccus fallax type strain.</title>
        <authorList>
            <person name="Whitworth D.E."/>
        </authorList>
    </citation>
    <scope>NUCLEOTIDE SEQUENCE [LARGE SCALE GENOMIC DNA]</scope>
    <source>
        <strain evidence="18 19">DSM 14698</strain>
    </source>
</reference>
<evidence type="ECO:0000256" key="13">
    <source>
        <dbReference type="SAM" id="Coils"/>
    </source>
</evidence>
<dbReference type="GO" id="GO:0005886">
    <property type="term" value="C:plasma membrane"/>
    <property type="evidence" value="ECO:0007669"/>
    <property type="project" value="UniProtKB-SubCell"/>
</dbReference>
<evidence type="ECO:0000256" key="8">
    <source>
        <dbReference type="ARBA" id="ARBA00022840"/>
    </source>
</evidence>
<dbReference type="PANTHER" id="PTHR32309:SF32">
    <property type="entry name" value="TYROSINE-PROTEIN KINASE ETK-RELATED"/>
    <property type="match status" value="1"/>
</dbReference>
<evidence type="ECO:0000256" key="9">
    <source>
        <dbReference type="ARBA" id="ARBA00022989"/>
    </source>
</evidence>
<evidence type="ECO:0000313" key="18">
    <source>
        <dbReference type="EMBL" id="NMO18132.1"/>
    </source>
</evidence>
<dbReference type="CDD" id="cd05387">
    <property type="entry name" value="BY-kinase"/>
    <property type="match status" value="1"/>
</dbReference>
<evidence type="ECO:0000256" key="7">
    <source>
        <dbReference type="ARBA" id="ARBA00022777"/>
    </source>
</evidence>
<dbReference type="InterPro" id="IPR003856">
    <property type="entry name" value="LPS_length_determ_N"/>
</dbReference>
<dbReference type="InterPro" id="IPR002586">
    <property type="entry name" value="CobQ/CobB/MinD/ParA_Nub-bd_dom"/>
</dbReference>
<evidence type="ECO:0000256" key="14">
    <source>
        <dbReference type="SAM" id="Phobius"/>
    </source>
</evidence>
<protein>
    <submittedName>
        <fullName evidence="18">Polysaccharide biosynthesis tyrosine autokinase</fullName>
        <ecNumber evidence="18">2.7.10.2</ecNumber>
    </submittedName>
</protein>